<dbReference type="Gene3D" id="1.10.10.10">
    <property type="entry name" value="Winged helix-like DNA-binding domain superfamily/Winged helix DNA-binding domain"/>
    <property type="match status" value="1"/>
</dbReference>
<dbReference type="Gene3D" id="3.30.450.80">
    <property type="entry name" value="Transcription factor LuxR-like, autoinducer-binding domain"/>
    <property type="match status" value="1"/>
</dbReference>
<dbReference type="SUPFAM" id="SSF75516">
    <property type="entry name" value="Pheromone-binding domain of LuxR-like quorum-sensing transcription factors"/>
    <property type="match status" value="1"/>
</dbReference>
<reference evidence="5 6" key="1">
    <citation type="submission" date="2020-04" db="EMBL/GenBank/DDBJ databases">
        <title>Molecular characterization of pseudomonads from Agaricus bisporus reveal novel blotch 2 pathogens in Western Europe.</title>
        <authorList>
            <person name="Taparia T."/>
            <person name="Krijger M."/>
            <person name="Haynes E."/>
            <person name="Elpinstone J.G."/>
            <person name="Noble R."/>
            <person name="Van Der Wolf J."/>
        </authorList>
    </citation>
    <scope>NUCLEOTIDE SEQUENCE [LARGE SCALE GENOMIC DNA]</scope>
    <source>
        <strain evidence="5 6">F1001</strain>
    </source>
</reference>
<dbReference type="InterPro" id="IPR005143">
    <property type="entry name" value="TF_LuxR_autoind-bd_dom"/>
</dbReference>
<sequence>MENWQDNQLHQLMSEKEEQAIFNAVFNLAMQIGFTYASFRITTLLGSHQTNSTDFNNYPNEWNRCYQRNNYQTVDPLVFHCHRSVFPILWSPEVFQSTPTLWRDMQEHGLRQGCSQSVHDVRGIVSTLSLARNSVPITTDEFYSKAGQVLWLCNWLHSALADKLLPTPRLDNSYPLSPREAEIMKWTAEGKTASEIADILHLTTRTVGFHMSTIMRKFGVNNKASAVLCAAKSGLLF</sequence>
<dbReference type="PANTHER" id="PTHR44688:SF16">
    <property type="entry name" value="DNA-BINDING TRANSCRIPTIONAL ACTIVATOR DEVR_DOSR"/>
    <property type="match status" value="1"/>
</dbReference>
<comment type="caution">
    <text evidence="5">The sequence shown here is derived from an EMBL/GenBank/DDBJ whole genome shotgun (WGS) entry which is preliminary data.</text>
</comment>
<proteinExistence type="predicted"/>
<keyword evidence="3" id="KW-0804">Transcription</keyword>
<protein>
    <submittedName>
        <fullName evidence="5">Autoinducer binding domain-containing protein</fullName>
    </submittedName>
</protein>
<evidence type="ECO:0000256" key="2">
    <source>
        <dbReference type="ARBA" id="ARBA00023125"/>
    </source>
</evidence>
<keyword evidence="1" id="KW-0805">Transcription regulation</keyword>
<dbReference type="PANTHER" id="PTHR44688">
    <property type="entry name" value="DNA-BINDING TRANSCRIPTIONAL ACTIVATOR DEVR_DOSR"/>
    <property type="match status" value="1"/>
</dbReference>
<evidence type="ECO:0000259" key="4">
    <source>
        <dbReference type="PROSITE" id="PS50043"/>
    </source>
</evidence>
<dbReference type="CDD" id="cd06170">
    <property type="entry name" value="LuxR_C_like"/>
    <property type="match status" value="1"/>
</dbReference>
<dbReference type="GO" id="GO:0006355">
    <property type="term" value="P:regulation of DNA-templated transcription"/>
    <property type="evidence" value="ECO:0007669"/>
    <property type="project" value="InterPro"/>
</dbReference>
<dbReference type="Proteomes" id="UP000582981">
    <property type="component" value="Unassembled WGS sequence"/>
</dbReference>
<dbReference type="PRINTS" id="PR00038">
    <property type="entry name" value="HTHLUXR"/>
</dbReference>
<name>A0A7Y7WI87_9PSED</name>
<evidence type="ECO:0000313" key="6">
    <source>
        <dbReference type="Proteomes" id="UP000582981"/>
    </source>
</evidence>
<feature type="domain" description="HTH luxR-type" evidence="4">
    <location>
        <begin position="169"/>
        <end position="234"/>
    </location>
</feature>
<dbReference type="PROSITE" id="PS50043">
    <property type="entry name" value="HTH_LUXR_2"/>
    <property type="match status" value="1"/>
</dbReference>
<dbReference type="Pfam" id="PF03472">
    <property type="entry name" value="Autoind_bind"/>
    <property type="match status" value="1"/>
</dbReference>
<evidence type="ECO:0000256" key="1">
    <source>
        <dbReference type="ARBA" id="ARBA00023015"/>
    </source>
</evidence>
<gene>
    <name evidence="5" type="ORF">HX829_22705</name>
</gene>
<dbReference type="InterPro" id="IPR036388">
    <property type="entry name" value="WH-like_DNA-bd_sf"/>
</dbReference>
<accession>A0A7Y7WI87</accession>
<dbReference type="InterPro" id="IPR000792">
    <property type="entry name" value="Tscrpt_reg_LuxR_C"/>
</dbReference>
<dbReference type="InterPro" id="IPR036693">
    <property type="entry name" value="TF_LuxR_autoind-bd_dom_sf"/>
</dbReference>
<dbReference type="SMART" id="SM00421">
    <property type="entry name" value="HTH_LUXR"/>
    <property type="match status" value="1"/>
</dbReference>
<dbReference type="RefSeq" id="WP_100941467.1">
    <property type="nucleotide sequence ID" value="NZ_JACAPU010000026.1"/>
</dbReference>
<evidence type="ECO:0000313" key="5">
    <source>
        <dbReference type="EMBL" id="NWB49298.1"/>
    </source>
</evidence>
<dbReference type="EMBL" id="JACAPU010000026">
    <property type="protein sequence ID" value="NWB49298.1"/>
    <property type="molecule type" value="Genomic_DNA"/>
</dbReference>
<organism evidence="5 6">
    <name type="scientific">Pseudomonas gingeri</name>
    <dbReference type="NCBI Taxonomy" id="117681"/>
    <lineage>
        <taxon>Bacteria</taxon>
        <taxon>Pseudomonadati</taxon>
        <taxon>Pseudomonadota</taxon>
        <taxon>Gammaproteobacteria</taxon>
        <taxon>Pseudomonadales</taxon>
        <taxon>Pseudomonadaceae</taxon>
        <taxon>Pseudomonas</taxon>
    </lineage>
</organism>
<dbReference type="InterPro" id="IPR016032">
    <property type="entry name" value="Sig_transdc_resp-reg_C-effctor"/>
</dbReference>
<dbReference type="AlphaFoldDB" id="A0A7Y7WI87"/>
<keyword evidence="2" id="KW-0238">DNA-binding</keyword>
<evidence type="ECO:0000256" key="3">
    <source>
        <dbReference type="ARBA" id="ARBA00023163"/>
    </source>
</evidence>
<dbReference type="SUPFAM" id="SSF46894">
    <property type="entry name" value="C-terminal effector domain of the bipartite response regulators"/>
    <property type="match status" value="1"/>
</dbReference>
<dbReference type="GO" id="GO:0003677">
    <property type="term" value="F:DNA binding"/>
    <property type="evidence" value="ECO:0007669"/>
    <property type="project" value="UniProtKB-KW"/>
</dbReference>
<dbReference type="Pfam" id="PF00196">
    <property type="entry name" value="GerE"/>
    <property type="match status" value="1"/>
</dbReference>